<proteinExistence type="predicted"/>
<comment type="caution">
    <text evidence="1">The sequence shown here is derived from an EMBL/GenBank/DDBJ whole genome shotgun (WGS) entry which is preliminary data.</text>
</comment>
<dbReference type="AlphaFoldDB" id="A0AAV0HMB2"/>
<accession>A0AAV0HMB2</accession>
<feature type="non-terminal residue" evidence="1">
    <location>
        <position position="1"/>
    </location>
</feature>
<keyword evidence="2" id="KW-1185">Reference proteome</keyword>
<sequence length="133" mass="14700">KKFPQKFSSSFFWNSSSPKISQPSPKQLLFSLKIPICRRITPGAGAGPNSDSSFPKTLSAFGNSQTISSCGRLRNPLRLCNSQTLCLSCRSLFLPNPPRLWKLPNPLIIMVVEWVTLYPVDGVKSLESSSSRV</sequence>
<gene>
    <name evidence="1" type="ORF">LITE_LOCUS4866</name>
</gene>
<protein>
    <submittedName>
        <fullName evidence="1">Uncharacterized protein</fullName>
    </submittedName>
</protein>
<organism evidence="1 2">
    <name type="scientific">Linum tenue</name>
    <dbReference type="NCBI Taxonomy" id="586396"/>
    <lineage>
        <taxon>Eukaryota</taxon>
        <taxon>Viridiplantae</taxon>
        <taxon>Streptophyta</taxon>
        <taxon>Embryophyta</taxon>
        <taxon>Tracheophyta</taxon>
        <taxon>Spermatophyta</taxon>
        <taxon>Magnoliopsida</taxon>
        <taxon>eudicotyledons</taxon>
        <taxon>Gunneridae</taxon>
        <taxon>Pentapetalae</taxon>
        <taxon>rosids</taxon>
        <taxon>fabids</taxon>
        <taxon>Malpighiales</taxon>
        <taxon>Linaceae</taxon>
        <taxon>Linum</taxon>
    </lineage>
</organism>
<dbReference type="EMBL" id="CAMGYJ010000002">
    <property type="protein sequence ID" value="CAI0385658.1"/>
    <property type="molecule type" value="Genomic_DNA"/>
</dbReference>
<evidence type="ECO:0000313" key="1">
    <source>
        <dbReference type="EMBL" id="CAI0385658.1"/>
    </source>
</evidence>
<reference evidence="1" key="1">
    <citation type="submission" date="2022-08" db="EMBL/GenBank/DDBJ databases">
        <authorList>
            <person name="Gutierrez-Valencia J."/>
        </authorList>
    </citation>
    <scope>NUCLEOTIDE SEQUENCE</scope>
</reference>
<evidence type="ECO:0000313" key="2">
    <source>
        <dbReference type="Proteomes" id="UP001154282"/>
    </source>
</evidence>
<name>A0AAV0HMB2_9ROSI</name>
<dbReference type="Proteomes" id="UP001154282">
    <property type="component" value="Unassembled WGS sequence"/>
</dbReference>